<proteinExistence type="predicted"/>
<dbReference type="EMBL" id="OMOH01000004">
    <property type="protein sequence ID" value="SPF68342.1"/>
    <property type="molecule type" value="Genomic_DNA"/>
</dbReference>
<sequence>MIIHAIVSAYGPASFGLSSPQLPELFAGSGSLDEYDQDGIVALLSEAGAPDEYQLCVHRQVYTSREDREWFVRLFQDPRPDDAADRRTTLRLLRGLLETTPAPVDDARHAVTGEVLFIIARPEDTLGWLTEQLHAHDVATIVTRAGDNSLLMLDVTRSGDIEGTQYQPETTVIQLMERSRGKAHSHASAPDFLTGTVPAEVSRVGELISVGH</sequence>
<gene>
    <name evidence="1" type="ORF">PROPJV5_1337</name>
</gene>
<dbReference type="OrthoDB" id="5196870at2"/>
<name>A0A375I4H5_9ACTN</name>
<dbReference type="AlphaFoldDB" id="A0A375I4H5"/>
<evidence type="ECO:0000313" key="1">
    <source>
        <dbReference type="EMBL" id="SPF68342.1"/>
    </source>
</evidence>
<dbReference type="Proteomes" id="UP000265962">
    <property type="component" value="Unassembled WGS sequence"/>
</dbReference>
<keyword evidence="2" id="KW-1185">Reference proteome</keyword>
<evidence type="ECO:0000313" key="2">
    <source>
        <dbReference type="Proteomes" id="UP000265962"/>
    </source>
</evidence>
<organism evidence="1 2">
    <name type="scientific">Propionibacterium ruminifibrarum</name>
    <dbReference type="NCBI Taxonomy" id="1962131"/>
    <lineage>
        <taxon>Bacteria</taxon>
        <taxon>Bacillati</taxon>
        <taxon>Actinomycetota</taxon>
        <taxon>Actinomycetes</taxon>
        <taxon>Propionibacteriales</taxon>
        <taxon>Propionibacteriaceae</taxon>
        <taxon>Propionibacterium</taxon>
    </lineage>
</organism>
<dbReference type="RefSeq" id="WP_119715501.1">
    <property type="nucleotide sequence ID" value="NZ_OMOH01000004.1"/>
</dbReference>
<accession>A0A375I4H5</accession>
<reference evidence="2" key="1">
    <citation type="submission" date="2018-02" db="EMBL/GenBank/DDBJ databases">
        <authorList>
            <person name="Hornung B."/>
        </authorList>
    </citation>
    <scope>NUCLEOTIDE SEQUENCE [LARGE SCALE GENOMIC DNA]</scope>
</reference>
<protein>
    <submittedName>
        <fullName evidence="1">Uncharacterized protein</fullName>
    </submittedName>
</protein>